<dbReference type="Proteomes" id="UP000735592">
    <property type="component" value="Unassembled WGS sequence"/>
</dbReference>
<dbReference type="Pfam" id="PF08536">
    <property type="entry name" value="Whirly"/>
    <property type="match status" value="1"/>
</dbReference>
<keyword evidence="3" id="KW-1185">Reference proteome</keyword>
<gene>
    <name evidence="2" type="ORF">GM655_21700</name>
</gene>
<dbReference type="InterPro" id="IPR009044">
    <property type="entry name" value="ssDNA-bd_transcriptional_reg"/>
</dbReference>
<evidence type="ECO:0000313" key="2">
    <source>
        <dbReference type="EMBL" id="MTW35413.1"/>
    </source>
</evidence>
<proteinExistence type="predicted"/>
<evidence type="ECO:0000313" key="3">
    <source>
        <dbReference type="Proteomes" id="UP000735592"/>
    </source>
</evidence>
<dbReference type="RefSeq" id="WP_155436754.1">
    <property type="nucleotide sequence ID" value="NZ_JBHLXK010000009.1"/>
</dbReference>
<keyword evidence="1" id="KW-0809">Transit peptide</keyword>
<organism evidence="2 3">
    <name type="scientific">Pseudoduganella danionis</name>
    <dbReference type="NCBI Taxonomy" id="1890295"/>
    <lineage>
        <taxon>Bacteria</taxon>
        <taxon>Pseudomonadati</taxon>
        <taxon>Pseudomonadota</taxon>
        <taxon>Betaproteobacteria</taxon>
        <taxon>Burkholderiales</taxon>
        <taxon>Oxalobacteraceae</taxon>
        <taxon>Telluria group</taxon>
        <taxon>Pseudoduganella</taxon>
    </lineage>
</organism>
<evidence type="ECO:0000256" key="1">
    <source>
        <dbReference type="ARBA" id="ARBA00022946"/>
    </source>
</evidence>
<protein>
    <submittedName>
        <fullName evidence="2">Uncharacterized protein</fullName>
    </submittedName>
</protein>
<accession>A0ABW9SW90</accession>
<comment type="caution">
    <text evidence="2">The sequence shown here is derived from an EMBL/GenBank/DDBJ whole genome shotgun (WGS) entry which is preliminary data.</text>
</comment>
<reference evidence="2 3" key="1">
    <citation type="submission" date="2019-11" db="EMBL/GenBank/DDBJ databases">
        <title>Type strains purchased from KCTC, JCM and DSMZ.</title>
        <authorList>
            <person name="Lu H."/>
        </authorList>
    </citation>
    <scope>NUCLEOTIDE SEQUENCE [LARGE SCALE GENOMIC DNA]</scope>
    <source>
        <strain evidence="2 3">DSM 103461</strain>
    </source>
</reference>
<dbReference type="InterPro" id="IPR013742">
    <property type="entry name" value="Whirly"/>
</dbReference>
<dbReference type="EMBL" id="WNKW01000011">
    <property type="protein sequence ID" value="MTW35413.1"/>
    <property type="molecule type" value="Genomic_DNA"/>
</dbReference>
<dbReference type="Gene3D" id="2.30.31.10">
    <property type="entry name" value="Transcriptional Coactivator Pc4, Chain A"/>
    <property type="match status" value="1"/>
</dbReference>
<sequence>MKIQTIHDVLRAAGLEPLSKAQLVAIAQSPLGKKFEAALLAFGAGQTPARQVLSLVSTAHMPAIRSKLRAMGFEFDQVQIATLLLDHGQSVITMIDRAMTDPRERQFFLAFMAGLGFQPTPEGTDPNAPPYYSFKIFGQSAALTISEARTRKTNLFTVQVDGARGLTAAGRTTYDWQSKLVFQLSPAEMYQLLAVLERKLPAVKFTGHGPAHDKFMDCKVQDGGFFIRMGQTGRPIIPVPIVPADAVRIISLLYKQILANDTHLCASDLQQLISSMASMMSTSTST</sequence>
<name>A0ABW9SW90_9BURK</name>